<feature type="binding site" evidence="4">
    <location>
        <position position="308"/>
    </location>
    <ligand>
        <name>S-adenosyl-L-methionine</name>
        <dbReference type="ChEBI" id="CHEBI:59789"/>
    </ligand>
</feature>
<dbReference type="Pfam" id="PF01938">
    <property type="entry name" value="TRAM"/>
    <property type="match status" value="1"/>
</dbReference>
<dbReference type="InterPro" id="IPR010280">
    <property type="entry name" value="U5_MeTrfase_fam"/>
</dbReference>
<dbReference type="CDD" id="cd02440">
    <property type="entry name" value="AdoMet_MTases"/>
    <property type="match status" value="1"/>
</dbReference>
<evidence type="ECO:0000256" key="5">
    <source>
        <dbReference type="PROSITE-ProRule" id="PRU10015"/>
    </source>
</evidence>
<dbReference type="InterPro" id="IPR030390">
    <property type="entry name" value="MeTrfase_TrmA_AS"/>
</dbReference>
<dbReference type="FunFam" id="3.40.50.150:FF:000009">
    <property type="entry name" value="23S rRNA (Uracil(1939)-C(5))-methyltransferase RlmD"/>
    <property type="match status" value="1"/>
</dbReference>
<dbReference type="PROSITE" id="PS50926">
    <property type="entry name" value="TRAM"/>
    <property type="match status" value="1"/>
</dbReference>
<dbReference type="PROSITE" id="PS51687">
    <property type="entry name" value="SAM_MT_RNA_M5U"/>
    <property type="match status" value="1"/>
</dbReference>
<dbReference type="EMBL" id="PQWO01000004">
    <property type="protein sequence ID" value="PZD73756.1"/>
    <property type="molecule type" value="Genomic_DNA"/>
</dbReference>
<name>A0A2W1JKK9_9CYAN</name>
<dbReference type="Pfam" id="PF05958">
    <property type="entry name" value="tRNA_U5-meth_tr"/>
    <property type="match status" value="1"/>
</dbReference>
<dbReference type="Proteomes" id="UP000248857">
    <property type="component" value="Unassembled WGS sequence"/>
</dbReference>
<keyword evidence="8" id="KW-1185">Reference proteome</keyword>
<dbReference type="Gene3D" id="2.40.50.1070">
    <property type="match status" value="1"/>
</dbReference>
<evidence type="ECO:0000313" key="8">
    <source>
        <dbReference type="Proteomes" id="UP000248857"/>
    </source>
</evidence>
<evidence type="ECO:0000256" key="3">
    <source>
        <dbReference type="ARBA" id="ARBA00022691"/>
    </source>
</evidence>
<keyword evidence="2 4" id="KW-0808">Transferase</keyword>
<feature type="active site" evidence="5">
    <location>
        <position position="401"/>
    </location>
</feature>
<evidence type="ECO:0000256" key="1">
    <source>
        <dbReference type="ARBA" id="ARBA00022603"/>
    </source>
</evidence>
<dbReference type="Gene3D" id="2.40.50.140">
    <property type="entry name" value="Nucleic acid-binding proteins"/>
    <property type="match status" value="1"/>
</dbReference>
<evidence type="ECO:0000259" key="6">
    <source>
        <dbReference type="PROSITE" id="PS50926"/>
    </source>
</evidence>
<protein>
    <submittedName>
        <fullName evidence="7">23S rRNA (Uracil-C(5))-methyltransferase RlmCD</fullName>
        <ecNumber evidence="7">2.1.1.189</ecNumber>
    </submittedName>
</protein>
<dbReference type="GO" id="GO:0070475">
    <property type="term" value="P:rRNA base methylation"/>
    <property type="evidence" value="ECO:0007669"/>
    <property type="project" value="TreeGrafter"/>
</dbReference>
<comment type="caution">
    <text evidence="7">The sequence shown here is derived from an EMBL/GenBank/DDBJ whole genome shotgun (WGS) entry which is preliminary data.</text>
</comment>
<accession>A0A2W1JKK9</accession>
<dbReference type="SUPFAM" id="SSF53335">
    <property type="entry name" value="S-adenosyl-L-methionine-dependent methyltransferases"/>
    <property type="match status" value="1"/>
</dbReference>
<keyword evidence="1 4" id="KW-0489">Methyltransferase</keyword>
<dbReference type="PROSITE" id="PS01230">
    <property type="entry name" value="TRMA_1"/>
    <property type="match status" value="1"/>
</dbReference>
<feature type="domain" description="TRAM" evidence="6">
    <location>
        <begin position="1"/>
        <end position="51"/>
    </location>
</feature>
<gene>
    <name evidence="7" type="primary">rlmCD</name>
    <name evidence="7" type="ORF">C1752_01833</name>
</gene>
<feature type="binding site" evidence="4">
    <location>
        <position position="279"/>
    </location>
    <ligand>
        <name>S-adenosyl-L-methionine</name>
        <dbReference type="ChEBI" id="CHEBI:59789"/>
    </ligand>
</feature>
<organism evidence="7 8">
    <name type="scientific">Acaryochloris thomasi RCC1774</name>
    <dbReference type="NCBI Taxonomy" id="1764569"/>
    <lineage>
        <taxon>Bacteria</taxon>
        <taxon>Bacillati</taxon>
        <taxon>Cyanobacteriota</taxon>
        <taxon>Cyanophyceae</taxon>
        <taxon>Acaryochloridales</taxon>
        <taxon>Acaryochloridaceae</taxon>
        <taxon>Acaryochloris</taxon>
        <taxon>Acaryochloris thomasi</taxon>
    </lineage>
</organism>
<dbReference type="Gene3D" id="3.40.50.150">
    <property type="entry name" value="Vaccinia Virus protein VP39"/>
    <property type="match status" value="1"/>
</dbReference>
<keyword evidence="3 4" id="KW-0949">S-adenosyl-L-methionine</keyword>
<reference evidence="7 8" key="1">
    <citation type="journal article" date="2018" name="Sci. Rep.">
        <title>A novel species of the marine cyanobacterium Acaryochloris with a unique pigment content and lifestyle.</title>
        <authorList>
            <person name="Partensky F."/>
            <person name="Six C."/>
            <person name="Ratin M."/>
            <person name="Garczarek L."/>
            <person name="Vaulot D."/>
            <person name="Probert I."/>
            <person name="Calteau A."/>
            <person name="Gourvil P."/>
            <person name="Marie D."/>
            <person name="Grebert T."/>
            <person name="Bouchier C."/>
            <person name="Le Panse S."/>
            <person name="Gachenot M."/>
            <person name="Rodriguez F."/>
            <person name="Garrido J.L."/>
        </authorList>
    </citation>
    <scope>NUCLEOTIDE SEQUENCE [LARGE SCALE GENOMIC DNA]</scope>
    <source>
        <strain evidence="7 8">RCC1774</strain>
    </source>
</reference>
<dbReference type="InterPro" id="IPR012340">
    <property type="entry name" value="NA-bd_OB-fold"/>
</dbReference>
<evidence type="ECO:0000313" key="7">
    <source>
        <dbReference type="EMBL" id="PZD73756.1"/>
    </source>
</evidence>
<dbReference type="PANTHER" id="PTHR11061">
    <property type="entry name" value="RNA M5U METHYLTRANSFERASE"/>
    <property type="match status" value="1"/>
</dbReference>
<feature type="binding site" evidence="4">
    <location>
        <position position="329"/>
    </location>
    <ligand>
        <name>S-adenosyl-L-methionine</name>
        <dbReference type="ChEBI" id="CHEBI:59789"/>
    </ligand>
</feature>
<sequence length="448" mass="49904">MIANLSPTGDGVGRWGEDQRVVFVPDTVPGDRISARLVRVKPKYANAQLQELLEPSTYRIRPHCIVADKCGGCQWQPVDYTYQISAKQDQVVQALGRIGKFQDPPVDEILAAPSPLGYRNKVTYPLTNRRSHGEKKVQAGYYRKGSHRLVNLNQCPVQDPHLDPLLAAIKQDIQDLEWPVYNEKTHEGIIRHLSMRVGRRTEEILITLVVCNDDIPVLGAQAAAWMRDHPGIVGVCLNINSERTNRIFGKRTDCIVGRPYLVEEFAGLQFHIRANTFFQIHTEQAEALLEVILAELNLQGHETVLDAYCGIGTLSLPIARHAAQVVGLEVQEEAVKSAIANAALNNITNVTFQTGKVERLLSVQDDTPDIVLVDPPRKGCSEAVVEQLLELKAPRLVYMSCNPATLARDLKFLCQGGDYQLTRVQPADFFPQTAHVECVAFLERQSPT</sequence>
<dbReference type="EC" id="2.1.1.189" evidence="7"/>
<dbReference type="InterPro" id="IPR002792">
    <property type="entry name" value="TRAM_dom"/>
</dbReference>
<feature type="active site" description="Nucleophile" evidence="4">
    <location>
        <position position="401"/>
    </location>
</feature>
<comment type="similarity">
    <text evidence="4">Belongs to the class I-like SAM-binding methyltransferase superfamily. RNA M5U methyltransferase family.</text>
</comment>
<proteinExistence type="inferred from homology"/>
<dbReference type="InterPro" id="IPR029063">
    <property type="entry name" value="SAM-dependent_MTases_sf"/>
</dbReference>
<evidence type="ECO:0000256" key="4">
    <source>
        <dbReference type="PROSITE-ProRule" id="PRU01024"/>
    </source>
</evidence>
<dbReference type="PANTHER" id="PTHR11061:SF30">
    <property type="entry name" value="TRNA (URACIL(54)-C(5))-METHYLTRANSFERASE"/>
    <property type="match status" value="1"/>
</dbReference>
<dbReference type="FunFam" id="2.40.50.1070:FF:000003">
    <property type="entry name" value="23S rRNA (Uracil-5-)-methyltransferase RumA"/>
    <property type="match status" value="1"/>
</dbReference>
<feature type="binding site" evidence="4">
    <location>
        <position position="374"/>
    </location>
    <ligand>
        <name>S-adenosyl-L-methionine</name>
        <dbReference type="ChEBI" id="CHEBI:59789"/>
    </ligand>
</feature>
<dbReference type="SUPFAM" id="SSF50249">
    <property type="entry name" value="Nucleic acid-binding proteins"/>
    <property type="match status" value="1"/>
</dbReference>
<dbReference type="NCBIfam" id="TIGR00479">
    <property type="entry name" value="rumA"/>
    <property type="match status" value="1"/>
</dbReference>
<evidence type="ECO:0000256" key="2">
    <source>
        <dbReference type="ARBA" id="ARBA00022679"/>
    </source>
</evidence>
<dbReference type="AlphaFoldDB" id="A0A2W1JKK9"/>
<dbReference type="GO" id="GO:0070041">
    <property type="term" value="F:rRNA (uridine-C5-)-methyltransferase activity"/>
    <property type="evidence" value="ECO:0007669"/>
    <property type="project" value="TreeGrafter"/>
</dbReference>